<sequence length="482" mass="51050">SAPPHSGATRLYWGPPTASTCEHAAARPTPQLPAVAIVSRNPVQRGEQHRDNDGLPLLPCAAFRPTIKLTAAQPGSHTPLHISAASLRQWPADCDPQLLILGVSVAQRGDALQVLVARLAVCASTRPATRKLFQMTVGGGARGYFQLSSAARFNCRLFRPPHPLCDSPGFRSGAFEKQSPPAFGHPLATKSNCASGSPGHPSSVLPRTAVERPATHPCTIPTTIPAPDSCRTKRSLPEPPWSHPAVRQLAQTGSGNEPSQATWSAWTRAGIGGDHRPLRIVRLRGHRRRRRGRGTSISGYCVCVWGGPSRGSRLVARGGRRLAARSAPCGKRQVFCVGSALARMMEGNVKRRPLARRWTRIGLLTRGVLPPTNTSLCVEDLPAGQAVHSAGCTASPGPMVSCWLAGAARTFLPLPPGCCLADGGGDAGSRQLLGPGGPQIDKYVRINSESRLGSNSARVWLSARTISLCLLACLTAVNLYAA</sequence>
<accession>A0A1I8FHZ3</accession>
<name>A0A1I8FHZ3_9PLAT</name>
<evidence type="ECO:0000256" key="1">
    <source>
        <dbReference type="SAM" id="MobiDB-lite"/>
    </source>
</evidence>
<dbReference type="Proteomes" id="UP000095280">
    <property type="component" value="Unplaced"/>
</dbReference>
<feature type="compositionally biased region" description="Polar residues" evidence="1">
    <location>
        <begin position="249"/>
        <end position="261"/>
    </location>
</feature>
<keyword evidence="2" id="KW-1185">Reference proteome</keyword>
<proteinExistence type="predicted"/>
<organism evidence="2 3">
    <name type="scientific">Macrostomum lignano</name>
    <dbReference type="NCBI Taxonomy" id="282301"/>
    <lineage>
        <taxon>Eukaryota</taxon>
        <taxon>Metazoa</taxon>
        <taxon>Spiralia</taxon>
        <taxon>Lophotrochozoa</taxon>
        <taxon>Platyhelminthes</taxon>
        <taxon>Rhabditophora</taxon>
        <taxon>Macrostomorpha</taxon>
        <taxon>Macrostomida</taxon>
        <taxon>Macrostomidae</taxon>
        <taxon>Macrostomum</taxon>
    </lineage>
</organism>
<feature type="region of interest" description="Disordered" evidence="1">
    <location>
        <begin position="176"/>
        <end position="261"/>
    </location>
</feature>
<protein>
    <submittedName>
        <fullName evidence="3">G_PROTEIN_RECEP_F1_2 domain-containing protein</fullName>
    </submittedName>
</protein>
<reference evidence="3" key="1">
    <citation type="submission" date="2016-11" db="UniProtKB">
        <authorList>
            <consortium name="WormBaseParasite"/>
        </authorList>
    </citation>
    <scope>IDENTIFICATION</scope>
</reference>
<dbReference type="WBParaSite" id="maker-unitig_33792-snap-gene-0.2-mRNA-1">
    <property type="protein sequence ID" value="maker-unitig_33792-snap-gene-0.2-mRNA-1"/>
    <property type="gene ID" value="maker-unitig_33792-snap-gene-0.2"/>
</dbReference>
<evidence type="ECO:0000313" key="2">
    <source>
        <dbReference type="Proteomes" id="UP000095280"/>
    </source>
</evidence>
<dbReference type="AlphaFoldDB" id="A0A1I8FHZ3"/>
<evidence type="ECO:0000313" key="3">
    <source>
        <dbReference type="WBParaSite" id="maker-unitig_33792-snap-gene-0.2-mRNA-1"/>
    </source>
</evidence>